<evidence type="ECO:0000256" key="1">
    <source>
        <dbReference type="SAM" id="Phobius"/>
    </source>
</evidence>
<dbReference type="OMA" id="CYEIPES"/>
<dbReference type="OrthoDB" id="297914at2759"/>
<feature type="transmembrane region" description="Helical" evidence="1">
    <location>
        <begin position="456"/>
        <end position="475"/>
    </location>
</feature>
<dbReference type="AlphaFoldDB" id="A0A8S1WGX7"/>
<feature type="signal peptide" evidence="2">
    <location>
        <begin position="1"/>
        <end position="17"/>
    </location>
</feature>
<evidence type="ECO:0000313" key="4">
    <source>
        <dbReference type="Proteomes" id="UP000683925"/>
    </source>
</evidence>
<dbReference type="CDD" id="cd00064">
    <property type="entry name" value="FU"/>
    <property type="match status" value="1"/>
</dbReference>
<protein>
    <recommendedName>
        <fullName evidence="5">Transmembrane protein</fullName>
    </recommendedName>
</protein>
<keyword evidence="4" id="KW-1185">Reference proteome</keyword>
<dbReference type="InterPro" id="IPR006212">
    <property type="entry name" value="Furin_repeat"/>
</dbReference>
<keyword evidence="1" id="KW-0812">Transmembrane</keyword>
<dbReference type="EMBL" id="CAJJDP010000090">
    <property type="protein sequence ID" value="CAD8187860.1"/>
    <property type="molecule type" value="Genomic_DNA"/>
</dbReference>
<evidence type="ECO:0000256" key="2">
    <source>
        <dbReference type="SAM" id="SignalP"/>
    </source>
</evidence>
<feature type="chain" id="PRO_5035767456" description="Transmembrane protein" evidence="2">
    <location>
        <begin position="18"/>
        <end position="495"/>
    </location>
</feature>
<reference evidence="3" key="1">
    <citation type="submission" date="2021-01" db="EMBL/GenBank/DDBJ databases">
        <authorList>
            <consortium name="Genoscope - CEA"/>
            <person name="William W."/>
        </authorList>
    </citation>
    <scope>NUCLEOTIDE SEQUENCE</scope>
</reference>
<evidence type="ECO:0000313" key="3">
    <source>
        <dbReference type="EMBL" id="CAD8187860.1"/>
    </source>
</evidence>
<keyword evidence="1" id="KW-0472">Membrane</keyword>
<sequence>MNYLFQLIFAILTISQAITVYPNLGSSKVQWEEQIWMDCKSEQLIVPTNCENNDQNWTECYEIPESGLCLKDKLKISKQSTYNLIFTFQNLSTQTPQILINDNKYEQKSYPNNQIVIKTNLDSQKINIKILGTNSKLQKFSLTTDCHLNCKECNADFQCTNCVDHFSMINYQCIPDSCFDTLSGLTTQSAYKANSLIDKQGMYQVTVDFDVNLGQCLIPKVYITQEIKSNSIRYVLPANQISLNNEKQLSLHLDQDQINQYCKIMVEDKTKIIRQCSLSIALTTAQIAQYNLLLLGDITTNLETSASISTTQIITIPEDGNIELEVINEITKGQVNNNLLTITQTIYNEDIKIDNVLLKQAYLEQNGQAYDSLDFMLSFIRDQQITYKFKIKQTNIQFDEQINLVLSSDLLASRRVLNQDRSQLKIQYKATNTIKFLPNELSQLNSNSNTNFKANYLIYGITIFLVLSLLITIAWHNKSKKNHYVIGEEVNQKNI</sequence>
<keyword evidence="2" id="KW-0732">Signal</keyword>
<proteinExistence type="predicted"/>
<organism evidence="3 4">
    <name type="scientific">Paramecium octaurelia</name>
    <dbReference type="NCBI Taxonomy" id="43137"/>
    <lineage>
        <taxon>Eukaryota</taxon>
        <taxon>Sar</taxon>
        <taxon>Alveolata</taxon>
        <taxon>Ciliophora</taxon>
        <taxon>Intramacronucleata</taxon>
        <taxon>Oligohymenophorea</taxon>
        <taxon>Peniculida</taxon>
        <taxon>Parameciidae</taxon>
        <taxon>Paramecium</taxon>
    </lineage>
</organism>
<keyword evidence="1" id="KW-1133">Transmembrane helix</keyword>
<evidence type="ECO:0008006" key="5">
    <source>
        <dbReference type="Google" id="ProtNLM"/>
    </source>
</evidence>
<accession>A0A8S1WGX7</accession>
<gene>
    <name evidence="3" type="ORF">POCTA_138.1.T0910103</name>
</gene>
<dbReference type="Proteomes" id="UP000683925">
    <property type="component" value="Unassembled WGS sequence"/>
</dbReference>
<comment type="caution">
    <text evidence="3">The sequence shown here is derived from an EMBL/GenBank/DDBJ whole genome shotgun (WGS) entry which is preliminary data.</text>
</comment>
<name>A0A8S1WGX7_PAROT</name>